<protein>
    <recommendedName>
        <fullName evidence="3">Core Histone H2A/H2B/H3 domain-containing protein</fullName>
    </recommendedName>
</protein>
<evidence type="ECO:0000256" key="2">
    <source>
        <dbReference type="SAM" id="MobiDB-lite"/>
    </source>
</evidence>
<dbReference type="GO" id="GO:0003677">
    <property type="term" value="F:DNA binding"/>
    <property type="evidence" value="ECO:0007669"/>
    <property type="project" value="InterPro"/>
</dbReference>
<organism evidence="4 5">
    <name type="scientific">Ceratopteris richardii</name>
    <name type="common">Triangle waterfern</name>
    <dbReference type="NCBI Taxonomy" id="49495"/>
    <lineage>
        <taxon>Eukaryota</taxon>
        <taxon>Viridiplantae</taxon>
        <taxon>Streptophyta</taxon>
        <taxon>Embryophyta</taxon>
        <taxon>Tracheophyta</taxon>
        <taxon>Polypodiopsida</taxon>
        <taxon>Polypodiidae</taxon>
        <taxon>Polypodiales</taxon>
        <taxon>Pteridineae</taxon>
        <taxon>Pteridaceae</taxon>
        <taxon>Parkerioideae</taxon>
        <taxon>Ceratopteris</taxon>
    </lineage>
</organism>
<dbReference type="GO" id="GO:0030527">
    <property type="term" value="F:structural constituent of chromatin"/>
    <property type="evidence" value="ECO:0007669"/>
    <property type="project" value="InterPro"/>
</dbReference>
<name>A0A8T2QBQ9_CERRI</name>
<dbReference type="Gene3D" id="1.10.20.10">
    <property type="entry name" value="Histone, subunit A"/>
    <property type="match status" value="1"/>
</dbReference>
<evidence type="ECO:0000256" key="1">
    <source>
        <dbReference type="ARBA" id="ARBA00010343"/>
    </source>
</evidence>
<dbReference type="InterPro" id="IPR009072">
    <property type="entry name" value="Histone-fold"/>
</dbReference>
<dbReference type="OrthoDB" id="842664at2759"/>
<evidence type="ECO:0000313" key="4">
    <source>
        <dbReference type="EMBL" id="KAH7281106.1"/>
    </source>
</evidence>
<dbReference type="InterPro" id="IPR007125">
    <property type="entry name" value="H2A/H2B/H3"/>
</dbReference>
<dbReference type="GO" id="GO:0046982">
    <property type="term" value="F:protein heterodimerization activity"/>
    <property type="evidence" value="ECO:0007669"/>
    <property type="project" value="InterPro"/>
</dbReference>
<evidence type="ECO:0000259" key="3">
    <source>
        <dbReference type="Pfam" id="PF00125"/>
    </source>
</evidence>
<reference evidence="4" key="1">
    <citation type="submission" date="2021-08" db="EMBL/GenBank/DDBJ databases">
        <title>WGS assembly of Ceratopteris richardii.</title>
        <authorList>
            <person name="Marchant D.B."/>
            <person name="Chen G."/>
            <person name="Jenkins J."/>
            <person name="Shu S."/>
            <person name="Leebens-Mack J."/>
            <person name="Grimwood J."/>
            <person name="Schmutz J."/>
            <person name="Soltis P."/>
            <person name="Soltis D."/>
            <person name="Chen Z.-H."/>
        </authorList>
    </citation>
    <scope>NUCLEOTIDE SEQUENCE</scope>
    <source>
        <strain evidence="4">Whitten #5841</strain>
        <tissue evidence="4">Leaf</tissue>
    </source>
</reference>
<dbReference type="Proteomes" id="UP000825935">
    <property type="component" value="Chromosome 36"/>
</dbReference>
<dbReference type="EMBL" id="CM035441">
    <property type="protein sequence ID" value="KAH7281106.1"/>
    <property type="molecule type" value="Genomic_DNA"/>
</dbReference>
<feature type="compositionally biased region" description="Polar residues" evidence="2">
    <location>
        <begin position="24"/>
        <end position="40"/>
    </location>
</feature>
<accession>A0A8T2QBQ9</accession>
<dbReference type="SMART" id="SM00428">
    <property type="entry name" value="H3"/>
    <property type="match status" value="1"/>
</dbReference>
<proteinExistence type="inferred from homology"/>
<evidence type="ECO:0000313" key="5">
    <source>
        <dbReference type="Proteomes" id="UP000825935"/>
    </source>
</evidence>
<dbReference type="AlphaFoldDB" id="A0A8T2QBQ9"/>
<dbReference type="GO" id="GO:0000786">
    <property type="term" value="C:nucleosome"/>
    <property type="evidence" value="ECO:0007669"/>
    <property type="project" value="InterPro"/>
</dbReference>
<keyword evidence="5" id="KW-1185">Reference proteome</keyword>
<comment type="caution">
    <text evidence="4">The sequence shown here is derived from an EMBL/GenBank/DDBJ whole genome shotgun (WGS) entry which is preliminary data.</text>
</comment>
<comment type="similarity">
    <text evidence="1">Belongs to the histone H3 family.</text>
</comment>
<dbReference type="SUPFAM" id="SSF47113">
    <property type="entry name" value="Histone-fold"/>
    <property type="match status" value="1"/>
</dbReference>
<dbReference type="InterPro" id="IPR000164">
    <property type="entry name" value="Histone_H3/CENP-A"/>
</dbReference>
<dbReference type="PANTHER" id="PTHR45810:SF1">
    <property type="entry name" value="HISTONE H3-LIKE CENTROMERIC PROTEIN A"/>
    <property type="match status" value="1"/>
</dbReference>
<dbReference type="PANTHER" id="PTHR45810">
    <property type="entry name" value="HISTONE H3.2"/>
    <property type="match status" value="1"/>
</dbReference>
<sequence length="163" mass="18882">MAKTKKIARKLYTTKEQNHGGPTLESQGNEVQTTNVQNQGDPKKAFTKKSVNYHVKSLREITRAKKSMGLLIPRLPFMRFVKEIFTKLYSMMRTTSFMNVKWKTQALLCLQEAANDFAIDFINDAYLCVAHCHRVTLMAKNYVVVSRLKYKFEKNIEPLDIND</sequence>
<feature type="region of interest" description="Disordered" evidence="2">
    <location>
        <begin position="1"/>
        <end position="43"/>
    </location>
</feature>
<feature type="domain" description="Core Histone H2A/H2B/H3" evidence="3">
    <location>
        <begin position="56"/>
        <end position="143"/>
    </location>
</feature>
<gene>
    <name evidence="4" type="ORF">KP509_36G030100</name>
</gene>
<dbReference type="Pfam" id="PF00125">
    <property type="entry name" value="Histone"/>
    <property type="match status" value="1"/>
</dbReference>